<comment type="caution">
    <text evidence="1">The sequence shown here is derived from an EMBL/GenBank/DDBJ whole genome shotgun (WGS) entry which is preliminary data.</text>
</comment>
<evidence type="ECO:0000313" key="1">
    <source>
        <dbReference type="EMBL" id="RRT37086.1"/>
    </source>
</evidence>
<evidence type="ECO:0000313" key="2">
    <source>
        <dbReference type="Proteomes" id="UP000287651"/>
    </source>
</evidence>
<organism evidence="1 2">
    <name type="scientific">Ensete ventricosum</name>
    <name type="common">Abyssinian banana</name>
    <name type="synonym">Musa ensete</name>
    <dbReference type="NCBI Taxonomy" id="4639"/>
    <lineage>
        <taxon>Eukaryota</taxon>
        <taxon>Viridiplantae</taxon>
        <taxon>Streptophyta</taxon>
        <taxon>Embryophyta</taxon>
        <taxon>Tracheophyta</taxon>
        <taxon>Spermatophyta</taxon>
        <taxon>Magnoliopsida</taxon>
        <taxon>Liliopsida</taxon>
        <taxon>Zingiberales</taxon>
        <taxon>Musaceae</taxon>
        <taxon>Ensete</taxon>
    </lineage>
</organism>
<gene>
    <name evidence="1" type="ORF">B296_00035858</name>
</gene>
<dbReference type="AlphaFoldDB" id="A0A426XC69"/>
<evidence type="ECO:0008006" key="3">
    <source>
        <dbReference type="Google" id="ProtNLM"/>
    </source>
</evidence>
<sequence length="166" mass="19651">MRIVKEVGFGRQRSEPPRFRRLPTASKYSHLFLPSCLLCFLGFPSAMPDPVAADGDDVDDVLVSFLESEILSGDQVLFFFAMYRIETGSFSKIPPELFHHIFKFLSSEVWWKFSILFQKENPQTQRLKTKRWFSRSWWWWPVLFVTWRCHREPRVAVVDEVSASER</sequence>
<reference evidence="1 2" key="1">
    <citation type="journal article" date="2014" name="Agronomy (Basel)">
        <title>A Draft Genome Sequence for Ensete ventricosum, the Drought-Tolerant Tree Against Hunger.</title>
        <authorList>
            <person name="Harrison J."/>
            <person name="Moore K.A."/>
            <person name="Paszkiewicz K."/>
            <person name="Jones T."/>
            <person name="Grant M."/>
            <person name="Ambacheew D."/>
            <person name="Muzemil S."/>
            <person name="Studholme D.J."/>
        </authorList>
    </citation>
    <scope>NUCLEOTIDE SEQUENCE [LARGE SCALE GENOMIC DNA]</scope>
</reference>
<protein>
    <recommendedName>
        <fullName evidence="3">F-box domain-containing protein</fullName>
    </recommendedName>
</protein>
<proteinExistence type="predicted"/>
<dbReference type="Proteomes" id="UP000287651">
    <property type="component" value="Unassembled WGS sequence"/>
</dbReference>
<accession>A0A426XC69</accession>
<name>A0A426XC69_ENSVE</name>
<dbReference type="EMBL" id="AMZH03022699">
    <property type="protein sequence ID" value="RRT37086.1"/>
    <property type="molecule type" value="Genomic_DNA"/>
</dbReference>